<protein>
    <submittedName>
        <fullName evidence="2">Uncharacterized protein</fullName>
    </submittedName>
</protein>
<feature type="transmembrane region" description="Helical" evidence="1">
    <location>
        <begin position="20"/>
        <end position="39"/>
    </location>
</feature>
<name>A0A2N5ED74_9GAMM</name>
<accession>A0A2N5ED74</accession>
<dbReference type="AlphaFoldDB" id="A0A2N5ED74"/>
<organism evidence="2 3">
    <name type="scientific">Chimaeribacter coloradensis</name>
    <dbReference type="NCBI Taxonomy" id="2060068"/>
    <lineage>
        <taxon>Bacteria</taxon>
        <taxon>Pseudomonadati</taxon>
        <taxon>Pseudomonadota</taxon>
        <taxon>Gammaproteobacteria</taxon>
        <taxon>Enterobacterales</taxon>
        <taxon>Yersiniaceae</taxon>
        <taxon>Chimaeribacter</taxon>
    </lineage>
</organism>
<keyword evidence="1" id="KW-0472">Membrane</keyword>
<dbReference type="RefSeq" id="WP_101821898.1">
    <property type="nucleotide sequence ID" value="NZ_PJZH01000001.1"/>
</dbReference>
<keyword evidence="3" id="KW-1185">Reference proteome</keyword>
<keyword evidence="1" id="KW-0812">Transmembrane</keyword>
<comment type="caution">
    <text evidence="2">The sequence shown here is derived from an EMBL/GenBank/DDBJ whole genome shotgun (WGS) entry which is preliminary data.</text>
</comment>
<keyword evidence="1" id="KW-1133">Transmembrane helix</keyword>
<reference evidence="2 3" key="1">
    <citation type="submission" date="2017-12" db="EMBL/GenBank/DDBJ databases">
        <title>Characterization of six clinical isolates of Enterochimera gen. nov., a novel genus of the Yersiniaciae family and the three species Enterochimera arupensis sp. nov., Enterochimera coloradensis sp. nov, and Enterochimera californica sp. nov.</title>
        <authorList>
            <person name="Rossi A."/>
            <person name="Fisher M."/>
        </authorList>
    </citation>
    <scope>NUCLEOTIDE SEQUENCE [LARGE SCALE GENOMIC DNA]</scope>
    <source>
        <strain evidence="3">2016-Iso4</strain>
    </source>
</reference>
<evidence type="ECO:0000256" key="1">
    <source>
        <dbReference type="SAM" id="Phobius"/>
    </source>
</evidence>
<gene>
    <name evidence="2" type="ORF">CYR32_01675</name>
</gene>
<dbReference type="Proteomes" id="UP000234503">
    <property type="component" value="Unassembled WGS sequence"/>
</dbReference>
<evidence type="ECO:0000313" key="3">
    <source>
        <dbReference type="Proteomes" id="UP000234503"/>
    </source>
</evidence>
<dbReference type="EMBL" id="PJZH01000001">
    <property type="protein sequence ID" value="PLR40479.1"/>
    <property type="molecule type" value="Genomic_DNA"/>
</dbReference>
<proteinExistence type="predicted"/>
<evidence type="ECO:0000313" key="2">
    <source>
        <dbReference type="EMBL" id="PLR40479.1"/>
    </source>
</evidence>
<sequence>MEKKTHLGTKIYSDLKKTILVLLVITFVSVILASSYFAYEKYSNYINEKRIIDKAVSYAEGKKPAEFFRTDLGDIINLQVWDINDSDQHLLVKVNGLSSVFTQSVQDTYVRLNHVAGKACYFAEAEVKDGKVTAFSCDGKIYDRKK</sequence>